<feature type="domain" description="MCAfunc" evidence="2">
    <location>
        <begin position="22"/>
        <end position="143"/>
    </location>
</feature>
<reference evidence="3" key="1">
    <citation type="submission" date="2023-07" db="EMBL/GenBank/DDBJ databases">
        <title>A chromosome-level genome assembly of Lolium multiflorum.</title>
        <authorList>
            <person name="Chen Y."/>
            <person name="Copetti D."/>
            <person name="Kolliker R."/>
            <person name="Studer B."/>
        </authorList>
    </citation>
    <scope>NUCLEOTIDE SEQUENCE</scope>
    <source>
        <strain evidence="3">02402/16</strain>
        <tissue evidence="3">Leaf</tissue>
    </source>
</reference>
<dbReference type="InterPro" id="IPR036537">
    <property type="entry name" value="Adaptor_Cbl_N_dom_sf"/>
</dbReference>
<protein>
    <recommendedName>
        <fullName evidence="2">MCAfunc domain-containing protein</fullName>
    </recommendedName>
</protein>
<name>A0AAD8W4T0_LOLMU</name>
<dbReference type="Gene3D" id="1.20.930.20">
    <property type="entry name" value="Adaptor protein Cbl, N-terminal domain"/>
    <property type="match status" value="1"/>
</dbReference>
<gene>
    <name evidence="3" type="ORF">QYE76_007123</name>
</gene>
<proteinExistence type="predicted"/>
<organism evidence="3 4">
    <name type="scientific">Lolium multiflorum</name>
    <name type="common">Italian ryegrass</name>
    <name type="synonym">Lolium perenne subsp. multiflorum</name>
    <dbReference type="NCBI Taxonomy" id="4521"/>
    <lineage>
        <taxon>Eukaryota</taxon>
        <taxon>Viridiplantae</taxon>
        <taxon>Streptophyta</taxon>
        <taxon>Embryophyta</taxon>
        <taxon>Tracheophyta</taxon>
        <taxon>Spermatophyta</taxon>
        <taxon>Magnoliopsida</taxon>
        <taxon>Liliopsida</taxon>
        <taxon>Poales</taxon>
        <taxon>Poaceae</taxon>
        <taxon>BOP clade</taxon>
        <taxon>Pooideae</taxon>
        <taxon>Poodae</taxon>
        <taxon>Poeae</taxon>
        <taxon>Poeae Chloroplast Group 2 (Poeae type)</taxon>
        <taxon>Loliodinae</taxon>
        <taxon>Loliinae</taxon>
        <taxon>Lolium</taxon>
    </lineage>
</organism>
<comment type="caution">
    <text evidence="3">The sequence shown here is derived from an EMBL/GenBank/DDBJ whole genome shotgun (WGS) entry which is preliminary data.</text>
</comment>
<dbReference type="Proteomes" id="UP001231189">
    <property type="component" value="Unassembled WGS sequence"/>
</dbReference>
<evidence type="ECO:0000256" key="1">
    <source>
        <dbReference type="SAM" id="MobiDB-lite"/>
    </source>
</evidence>
<dbReference type="InterPro" id="IPR045766">
    <property type="entry name" value="MCAfunc"/>
</dbReference>
<dbReference type="PANTHER" id="PTHR46604">
    <property type="entry name" value="PROTEIN MID1-COMPLEMENTING ACTIVITY 1"/>
    <property type="match status" value="1"/>
</dbReference>
<dbReference type="AlphaFoldDB" id="A0AAD8W4T0"/>
<evidence type="ECO:0000313" key="4">
    <source>
        <dbReference type="Proteomes" id="UP001231189"/>
    </source>
</evidence>
<evidence type="ECO:0000313" key="3">
    <source>
        <dbReference type="EMBL" id="KAK1632808.1"/>
    </source>
</evidence>
<dbReference type="PANTHER" id="PTHR46604:SF1">
    <property type="entry name" value="OS11G0665800 PROTEIN"/>
    <property type="match status" value="1"/>
</dbReference>
<sequence>MWAGLGQAATVAQMVGVDAGGLISMIIQAAETAHRNKKKCERLARRVSMIADLLPHLRELQDPELALPLSGLDDALREAHGLVLSCQGRSAAYRFVMAGRQAQRFRDVQGRIDAYLIVFPVVSHIAITRRLDRMCHLQRQLSDHSSASVLPSPGPTSPALLLSSEATPAPAGGRRRSASFAASNQ</sequence>
<dbReference type="EMBL" id="JAUUTY010000005">
    <property type="protein sequence ID" value="KAK1632808.1"/>
    <property type="molecule type" value="Genomic_DNA"/>
</dbReference>
<dbReference type="InterPro" id="IPR059179">
    <property type="entry name" value="MLKL-like_MCAfunc"/>
</dbReference>
<dbReference type="CDD" id="cd21037">
    <property type="entry name" value="MLKL_NTD"/>
    <property type="match status" value="1"/>
</dbReference>
<accession>A0AAD8W4T0</accession>
<keyword evidence="4" id="KW-1185">Reference proteome</keyword>
<dbReference type="GO" id="GO:0007166">
    <property type="term" value="P:cell surface receptor signaling pathway"/>
    <property type="evidence" value="ECO:0007669"/>
    <property type="project" value="InterPro"/>
</dbReference>
<feature type="region of interest" description="Disordered" evidence="1">
    <location>
        <begin position="144"/>
        <end position="185"/>
    </location>
</feature>
<evidence type="ECO:0000259" key="2">
    <source>
        <dbReference type="Pfam" id="PF19584"/>
    </source>
</evidence>
<dbReference type="Pfam" id="PF19584">
    <property type="entry name" value="MCAfunc"/>
    <property type="match status" value="1"/>
</dbReference>
<feature type="compositionally biased region" description="Low complexity" evidence="1">
    <location>
        <begin position="166"/>
        <end position="185"/>
    </location>
</feature>